<dbReference type="EMBL" id="CAJNDS010000504">
    <property type="protein sequence ID" value="CAE7213126.1"/>
    <property type="molecule type" value="Genomic_DNA"/>
</dbReference>
<name>A0A812JSP8_9DINO</name>
<keyword evidence="2" id="KW-1185">Reference proteome</keyword>
<gene>
    <name evidence="1" type="ORF">SNAT2548_LOCUS7283</name>
</gene>
<comment type="caution">
    <text evidence="1">The sequence shown here is derived from an EMBL/GenBank/DDBJ whole genome shotgun (WGS) entry which is preliminary data.</text>
</comment>
<proteinExistence type="predicted"/>
<evidence type="ECO:0000313" key="1">
    <source>
        <dbReference type="EMBL" id="CAE7213126.1"/>
    </source>
</evidence>
<protein>
    <submittedName>
        <fullName evidence="1">Uncharacterized protein</fullName>
    </submittedName>
</protein>
<evidence type="ECO:0000313" key="2">
    <source>
        <dbReference type="Proteomes" id="UP000604046"/>
    </source>
</evidence>
<sequence length="160" mass="17319">MPAKLHTLKAKIVGEKPECFPFRCQLKLVNHDGAVAPGDVVTFPEFFSGAGEFEGIYFAAAPAEGGEGALDLLLGDVEYLCFPKQMVDLVGGADKLEEHFRPALMSADLGGMTLADMEEDMGGKADYWKEVATKDDAGKKDGQPTTEIIYEVEKKRKGSD</sequence>
<reference evidence="1" key="1">
    <citation type="submission" date="2021-02" db="EMBL/GenBank/DDBJ databases">
        <authorList>
            <person name="Dougan E. K."/>
            <person name="Rhodes N."/>
            <person name="Thang M."/>
            <person name="Chan C."/>
        </authorList>
    </citation>
    <scope>NUCLEOTIDE SEQUENCE</scope>
</reference>
<dbReference type="AlphaFoldDB" id="A0A812JSP8"/>
<organism evidence="1 2">
    <name type="scientific">Symbiodinium natans</name>
    <dbReference type="NCBI Taxonomy" id="878477"/>
    <lineage>
        <taxon>Eukaryota</taxon>
        <taxon>Sar</taxon>
        <taxon>Alveolata</taxon>
        <taxon>Dinophyceae</taxon>
        <taxon>Suessiales</taxon>
        <taxon>Symbiodiniaceae</taxon>
        <taxon>Symbiodinium</taxon>
    </lineage>
</organism>
<accession>A0A812JSP8</accession>
<dbReference type="Proteomes" id="UP000604046">
    <property type="component" value="Unassembled WGS sequence"/>
</dbReference>